<evidence type="ECO:0000313" key="1">
    <source>
        <dbReference type="EMBL" id="KAK8947570.1"/>
    </source>
</evidence>
<proteinExistence type="predicted"/>
<keyword evidence="2" id="KW-1185">Reference proteome</keyword>
<comment type="caution">
    <text evidence="1">The sequence shown here is derived from an EMBL/GenBank/DDBJ whole genome shotgun (WGS) entry which is preliminary data.</text>
</comment>
<gene>
    <name evidence="1" type="ORF">KSP40_PGU016522</name>
</gene>
<dbReference type="Proteomes" id="UP001412067">
    <property type="component" value="Unassembled WGS sequence"/>
</dbReference>
<reference evidence="1 2" key="1">
    <citation type="journal article" date="2022" name="Nat. Plants">
        <title>Genomes of leafy and leafless Platanthera orchids illuminate the evolution of mycoheterotrophy.</title>
        <authorList>
            <person name="Li M.H."/>
            <person name="Liu K.W."/>
            <person name="Li Z."/>
            <person name="Lu H.C."/>
            <person name="Ye Q.L."/>
            <person name="Zhang D."/>
            <person name="Wang J.Y."/>
            <person name="Li Y.F."/>
            <person name="Zhong Z.M."/>
            <person name="Liu X."/>
            <person name="Yu X."/>
            <person name="Liu D.K."/>
            <person name="Tu X.D."/>
            <person name="Liu B."/>
            <person name="Hao Y."/>
            <person name="Liao X.Y."/>
            <person name="Jiang Y.T."/>
            <person name="Sun W.H."/>
            <person name="Chen J."/>
            <person name="Chen Y.Q."/>
            <person name="Ai Y."/>
            <person name="Zhai J.W."/>
            <person name="Wu S.S."/>
            <person name="Zhou Z."/>
            <person name="Hsiao Y.Y."/>
            <person name="Wu W.L."/>
            <person name="Chen Y.Y."/>
            <person name="Lin Y.F."/>
            <person name="Hsu J.L."/>
            <person name="Li C.Y."/>
            <person name="Wang Z.W."/>
            <person name="Zhao X."/>
            <person name="Zhong W.Y."/>
            <person name="Ma X.K."/>
            <person name="Ma L."/>
            <person name="Huang J."/>
            <person name="Chen G.Z."/>
            <person name="Huang M.Z."/>
            <person name="Huang L."/>
            <person name="Peng D.H."/>
            <person name="Luo Y.B."/>
            <person name="Zou S.Q."/>
            <person name="Chen S.P."/>
            <person name="Lan S."/>
            <person name="Tsai W.C."/>
            <person name="Van de Peer Y."/>
            <person name="Liu Z.J."/>
        </authorList>
    </citation>
    <scope>NUCLEOTIDE SEQUENCE [LARGE SCALE GENOMIC DNA]</scope>
    <source>
        <strain evidence="1">Lor288</strain>
    </source>
</reference>
<name>A0ABR2LQB4_9ASPA</name>
<accession>A0ABR2LQB4</accession>
<protein>
    <submittedName>
        <fullName evidence="1">Uncharacterized protein</fullName>
    </submittedName>
</protein>
<evidence type="ECO:0000313" key="2">
    <source>
        <dbReference type="Proteomes" id="UP001412067"/>
    </source>
</evidence>
<sequence length="177" mass="19825">MASSFARTRNSISRIRHLLFFPAHLCPLRPSPLPFASSLGLGLCPLHSSLLSSQLGIGSHFCYQSLHFYSISPRPIGFSAGDSRESQGGHRYSRPRRCLRRAPPKRGQLRKAKSRSMPYPRQSLRLLLQIHLGFRSGPRGIHCLLLLPHSRHTISQLLPPPLPFSPLPPTFCPRSLP</sequence>
<dbReference type="EMBL" id="JBBWWR010000016">
    <property type="protein sequence ID" value="KAK8947570.1"/>
    <property type="molecule type" value="Genomic_DNA"/>
</dbReference>
<organism evidence="1 2">
    <name type="scientific">Platanthera guangdongensis</name>
    <dbReference type="NCBI Taxonomy" id="2320717"/>
    <lineage>
        <taxon>Eukaryota</taxon>
        <taxon>Viridiplantae</taxon>
        <taxon>Streptophyta</taxon>
        <taxon>Embryophyta</taxon>
        <taxon>Tracheophyta</taxon>
        <taxon>Spermatophyta</taxon>
        <taxon>Magnoliopsida</taxon>
        <taxon>Liliopsida</taxon>
        <taxon>Asparagales</taxon>
        <taxon>Orchidaceae</taxon>
        <taxon>Orchidoideae</taxon>
        <taxon>Orchideae</taxon>
        <taxon>Orchidinae</taxon>
        <taxon>Platanthera</taxon>
    </lineage>
</organism>